<keyword evidence="2" id="KW-1185">Reference proteome</keyword>
<dbReference type="AlphaFoldDB" id="A0A7W3XQ97"/>
<organism evidence="1 2">
    <name type="scientific">Fontibacillus solani</name>
    <dbReference type="NCBI Taxonomy" id="1572857"/>
    <lineage>
        <taxon>Bacteria</taxon>
        <taxon>Bacillati</taxon>
        <taxon>Bacillota</taxon>
        <taxon>Bacilli</taxon>
        <taxon>Bacillales</taxon>
        <taxon>Paenibacillaceae</taxon>
        <taxon>Fontibacillus</taxon>
    </lineage>
</organism>
<gene>
    <name evidence="1" type="ORF">FHR92_000713</name>
</gene>
<accession>A0A7W3XQ97</accession>
<name>A0A7W3XQ97_9BACL</name>
<dbReference type="Proteomes" id="UP000567067">
    <property type="component" value="Unassembled WGS sequence"/>
</dbReference>
<protein>
    <submittedName>
        <fullName evidence="1">Uncharacterized protein</fullName>
    </submittedName>
</protein>
<proteinExistence type="predicted"/>
<dbReference type="EMBL" id="JACJIP010000003">
    <property type="protein sequence ID" value="MBA9084259.1"/>
    <property type="molecule type" value="Genomic_DNA"/>
</dbReference>
<evidence type="ECO:0000313" key="1">
    <source>
        <dbReference type="EMBL" id="MBA9084259.1"/>
    </source>
</evidence>
<sequence>MENVSSGEGNLYWKKHVKVQFFKVGLQSMSKSMQKCRNFSCYSDFEEDDEKKDAHLQEFSLISEIT</sequence>
<reference evidence="1 2" key="1">
    <citation type="submission" date="2020-08" db="EMBL/GenBank/DDBJ databases">
        <title>Genomic Encyclopedia of Type Strains, Phase III (KMG-III): the genomes of soil and plant-associated and newly described type strains.</title>
        <authorList>
            <person name="Whitman W."/>
        </authorList>
    </citation>
    <scope>NUCLEOTIDE SEQUENCE [LARGE SCALE GENOMIC DNA]</scope>
    <source>
        <strain evidence="1 2">CECT 8693</strain>
    </source>
</reference>
<evidence type="ECO:0000313" key="2">
    <source>
        <dbReference type="Proteomes" id="UP000567067"/>
    </source>
</evidence>
<dbReference type="RefSeq" id="WP_182534328.1">
    <property type="nucleotide sequence ID" value="NZ_JACJIP010000003.1"/>
</dbReference>
<comment type="caution">
    <text evidence="1">The sequence shown here is derived from an EMBL/GenBank/DDBJ whole genome shotgun (WGS) entry which is preliminary data.</text>
</comment>